<proteinExistence type="predicted"/>
<evidence type="ECO:0000313" key="1">
    <source>
        <dbReference type="EMBL" id="QJF52002.1"/>
    </source>
</evidence>
<sequence>MGEDPEEHLLLLRLKEGEVSGARLRYEWTSEGSMSLVSMQFQRDFTRYAAGPMLQVPEKITCS</sequence>
<gene>
    <name evidence="1" type="ORF">G3256_12925</name>
</gene>
<dbReference type="KEGG" id="rpon:G3256_12925"/>
<reference evidence="1 2" key="1">
    <citation type="submission" date="2020-02" db="EMBL/GenBank/DDBJ databases">
        <title>Genome sequence of Roseobacter ponti.</title>
        <authorList>
            <person name="Hollensteiner J."/>
            <person name="Schneider D."/>
            <person name="Poehlein A."/>
            <person name="Daniel R."/>
        </authorList>
    </citation>
    <scope>NUCLEOTIDE SEQUENCE [LARGE SCALE GENOMIC DNA]</scope>
    <source>
        <strain evidence="1 2">DSM 106830</strain>
    </source>
</reference>
<dbReference type="Proteomes" id="UP000503308">
    <property type="component" value="Chromosome"/>
</dbReference>
<dbReference type="EMBL" id="CP048788">
    <property type="protein sequence ID" value="QJF52002.1"/>
    <property type="molecule type" value="Genomic_DNA"/>
</dbReference>
<organism evidence="1 2">
    <name type="scientific">Roseobacter ponti</name>
    <dbReference type="NCBI Taxonomy" id="1891787"/>
    <lineage>
        <taxon>Bacteria</taxon>
        <taxon>Pseudomonadati</taxon>
        <taxon>Pseudomonadota</taxon>
        <taxon>Alphaproteobacteria</taxon>
        <taxon>Rhodobacterales</taxon>
        <taxon>Roseobacteraceae</taxon>
        <taxon>Roseobacter</taxon>
    </lineage>
</organism>
<evidence type="ECO:0000313" key="2">
    <source>
        <dbReference type="Proteomes" id="UP000503308"/>
    </source>
</evidence>
<protein>
    <submittedName>
        <fullName evidence="1">Uncharacterized protein</fullName>
    </submittedName>
</protein>
<dbReference type="RefSeq" id="WP_169641220.1">
    <property type="nucleotide sequence ID" value="NZ_CP048788.1"/>
</dbReference>
<dbReference type="AlphaFoldDB" id="A0A858SVZ9"/>
<keyword evidence="2" id="KW-1185">Reference proteome</keyword>
<accession>A0A858SVZ9</accession>
<name>A0A858SVZ9_9RHOB</name>